<dbReference type="EMBL" id="MZGX01000003">
    <property type="protein sequence ID" value="OPX45629.1"/>
    <property type="molecule type" value="Genomic_DNA"/>
</dbReference>
<sequence>MQSTSIPKAWEGVLGAASFIPVTSIKAIERYRNAEWSKGLSIHEAFEMVYIKSGEGQFEIGSQSVTVGSNDIVIIKPHQHHKLEVTSDGGCDFIVLYFKFMNQSNLAMSETSIEDFINFVSGRDSGAFIKLKVSQKNDIIILLNRILKEKASDQLGSELLDYLMLMELFVLISRALKAEWENSIKNKSPKIKELMQSAIQFVHNNYEREISITDIAKYVFLSPSYFTRAFKEDTGLSPMQYLLNIRIKRACELLDETDMKVGEIAHSVGFSNQQRFNDMFKKQVNMTPMQYRNSSKNIHN</sequence>
<dbReference type="InterPro" id="IPR003313">
    <property type="entry name" value="AraC-bd"/>
</dbReference>
<proteinExistence type="predicted"/>
<dbReference type="InterPro" id="IPR018062">
    <property type="entry name" value="HTH_AraC-typ_CS"/>
</dbReference>
<organism evidence="5 6">
    <name type="scientific">Ruminiclostridium hungatei</name>
    <name type="common">Clostridium hungatei</name>
    <dbReference type="NCBI Taxonomy" id="48256"/>
    <lineage>
        <taxon>Bacteria</taxon>
        <taxon>Bacillati</taxon>
        <taxon>Bacillota</taxon>
        <taxon>Clostridia</taxon>
        <taxon>Eubacteriales</taxon>
        <taxon>Oscillospiraceae</taxon>
        <taxon>Ruminiclostridium</taxon>
    </lineage>
</organism>
<dbReference type="PANTHER" id="PTHR43280">
    <property type="entry name" value="ARAC-FAMILY TRANSCRIPTIONAL REGULATOR"/>
    <property type="match status" value="1"/>
</dbReference>
<keyword evidence="3" id="KW-0804">Transcription</keyword>
<evidence type="ECO:0000313" key="6">
    <source>
        <dbReference type="Proteomes" id="UP000191554"/>
    </source>
</evidence>
<dbReference type="Proteomes" id="UP000191554">
    <property type="component" value="Unassembled WGS sequence"/>
</dbReference>
<dbReference type="CDD" id="cd02208">
    <property type="entry name" value="cupin_RmlC-like"/>
    <property type="match status" value="1"/>
</dbReference>
<evidence type="ECO:0000313" key="5">
    <source>
        <dbReference type="EMBL" id="OPX45629.1"/>
    </source>
</evidence>
<dbReference type="SUPFAM" id="SSF46689">
    <property type="entry name" value="Homeodomain-like"/>
    <property type="match status" value="2"/>
</dbReference>
<dbReference type="OrthoDB" id="253601at2"/>
<keyword evidence="6" id="KW-1185">Reference proteome</keyword>
<dbReference type="InterPro" id="IPR037923">
    <property type="entry name" value="HTH-like"/>
</dbReference>
<dbReference type="PANTHER" id="PTHR43280:SF2">
    <property type="entry name" value="HTH-TYPE TRANSCRIPTIONAL REGULATOR EXSA"/>
    <property type="match status" value="1"/>
</dbReference>
<dbReference type="InterPro" id="IPR020449">
    <property type="entry name" value="Tscrpt_reg_AraC-type_HTH"/>
</dbReference>
<dbReference type="PROSITE" id="PS01124">
    <property type="entry name" value="HTH_ARAC_FAMILY_2"/>
    <property type="match status" value="1"/>
</dbReference>
<dbReference type="AlphaFoldDB" id="A0A1V4SP17"/>
<gene>
    <name evidence="5" type="primary">melR</name>
    <name evidence="5" type="ORF">CLHUN_05660</name>
</gene>
<name>A0A1V4SP17_RUMHU</name>
<keyword evidence="2" id="KW-0238">DNA-binding</keyword>
<dbReference type="GO" id="GO:0003700">
    <property type="term" value="F:DNA-binding transcription factor activity"/>
    <property type="evidence" value="ECO:0007669"/>
    <property type="project" value="InterPro"/>
</dbReference>
<evidence type="ECO:0000256" key="2">
    <source>
        <dbReference type="ARBA" id="ARBA00023125"/>
    </source>
</evidence>
<comment type="caution">
    <text evidence="5">The sequence shown here is derived from an EMBL/GenBank/DDBJ whole genome shotgun (WGS) entry which is preliminary data.</text>
</comment>
<keyword evidence="1" id="KW-0805">Transcription regulation</keyword>
<dbReference type="InterPro" id="IPR018060">
    <property type="entry name" value="HTH_AraC"/>
</dbReference>
<dbReference type="Gene3D" id="1.10.10.60">
    <property type="entry name" value="Homeodomain-like"/>
    <property type="match status" value="2"/>
</dbReference>
<dbReference type="InterPro" id="IPR014710">
    <property type="entry name" value="RmlC-like_jellyroll"/>
</dbReference>
<feature type="domain" description="HTH araC/xylS-type" evidence="4">
    <location>
        <begin position="196"/>
        <end position="294"/>
    </location>
</feature>
<dbReference type="GO" id="GO:0043565">
    <property type="term" value="F:sequence-specific DNA binding"/>
    <property type="evidence" value="ECO:0007669"/>
    <property type="project" value="InterPro"/>
</dbReference>
<evidence type="ECO:0000256" key="1">
    <source>
        <dbReference type="ARBA" id="ARBA00023015"/>
    </source>
</evidence>
<dbReference type="Pfam" id="PF12833">
    <property type="entry name" value="HTH_18"/>
    <property type="match status" value="1"/>
</dbReference>
<dbReference type="InterPro" id="IPR009057">
    <property type="entry name" value="Homeodomain-like_sf"/>
</dbReference>
<dbReference type="RefSeq" id="WP_080063041.1">
    <property type="nucleotide sequence ID" value="NZ_MZGX01000003.1"/>
</dbReference>
<dbReference type="Pfam" id="PF02311">
    <property type="entry name" value="AraC_binding"/>
    <property type="match status" value="1"/>
</dbReference>
<reference evidence="5 6" key="1">
    <citation type="submission" date="2017-03" db="EMBL/GenBank/DDBJ databases">
        <title>Genome sequence of Clostridium hungatei DSM 14427.</title>
        <authorList>
            <person name="Poehlein A."/>
            <person name="Daniel R."/>
        </authorList>
    </citation>
    <scope>NUCLEOTIDE SEQUENCE [LARGE SCALE GENOMIC DNA]</scope>
    <source>
        <strain evidence="5 6">DSM 14427</strain>
    </source>
</reference>
<dbReference type="PRINTS" id="PR00032">
    <property type="entry name" value="HTHARAC"/>
</dbReference>
<dbReference type="Gene3D" id="2.60.120.10">
    <property type="entry name" value="Jelly Rolls"/>
    <property type="match status" value="1"/>
</dbReference>
<dbReference type="STRING" id="48256.CLHUN_05660"/>
<dbReference type="SUPFAM" id="SSF51215">
    <property type="entry name" value="Regulatory protein AraC"/>
    <property type="match status" value="1"/>
</dbReference>
<accession>A0A1V4SP17</accession>
<evidence type="ECO:0000259" key="4">
    <source>
        <dbReference type="PROSITE" id="PS01124"/>
    </source>
</evidence>
<evidence type="ECO:0000256" key="3">
    <source>
        <dbReference type="ARBA" id="ARBA00023163"/>
    </source>
</evidence>
<protein>
    <submittedName>
        <fullName evidence="5">Melibiose operon regulatory protein</fullName>
    </submittedName>
</protein>
<dbReference type="PROSITE" id="PS00041">
    <property type="entry name" value="HTH_ARAC_FAMILY_1"/>
    <property type="match status" value="1"/>
</dbReference>
<dbReference type="SMART" id="SM00342">
    <property type="entry name" value="HTH_ARAC"/>
    <property type="match status" value="1"/>
</dbReference>